<feature type="domain" description="Mce/MlaD" evidence="3">
    <location>
        <begin position="39"/>
        <end position="114"/>
    </location>
</feature>
<gene>
    <name evidence="4" type="ORF">HZU40_17425</name>
</gene>
<dbReference type="RefSeq" id="WP_187095228.1">
    <property type="nucleotide sequence ID" value="NZ_CP059894.1"/>
</dbReference>
<dbReference type="KEGG" id="mflu:HZU40_17425"/>
<feature type="compositionally biased region" description="Low complexity" evidence="1">
    <location>
        <begin position="476"/>
        <end position="490"/>
    </location>
</feature>
<accession>A0A7G8P6W5</accession>
<name>A0A7G8P6W5_9MYCO</name>
<dbReference type="PANTHER" id="PTHR33371">
    <property type="entry name" value="INTERMEMBRANE PHOSPHOLIPID TRANSPORT SYSTEM BINDING PROTEIN MLAD-RELATED"/>
    <property type="match status" value="1"/>
</dbReference>
<reference evidence="4 5" key="1">
    <citation type="submission" date="2020-07" db="EMBL/GenBank/DDBJ databases">
        <title>Draft genome sequence of four isobutane-metabolizing strains capable of cometabolically degrading diverse ether contaminants.</title>
        <authorList>
            <person name="Chen W."/>
            <person name="Faulkner N."/>
            <person name="Smith C."/>
            <person name="Hyman M."/>
        </authorList>
    </citation>
    <scope>NUCLEOTIDE SEQUENCE [LARGE SCALE GENOMIC DNA]</scope>
    <source>
        <strain evidence="4 5">2A</strain>
    </source>
</reference>
<dbReference type="NCBIfam" id="TIGR00996">
    <property type="entry name" value="Mtu_fam_mce"/>
    <property type="match status" value="1"/>
</dbReference>
<dbReference type="EMBL" id="CP059894">
    <property type="protein sequence ID" value="QNJ90081.1"/>
    <property type="molecule type" value="Genomic_DNA"/>
</dbReference>
<evidence type="ECO:0000313" key="5">
    <source>
        <dbReference type="Proteomes" id="UP000515498"/>
    </source>
</evidence>
<sequence>MLTRLVRWQLTLFTLVALFSIVAVVLFYLKAPAALGIGTYQVSANFAQSGGLYKNANVSYRGTTIGKVTAIRLTHNNGVDADMQLNSDIAVPENVTASVRSMSAIGEQYIDLVAPSEPAASHLHDGSSIPRQRTTLPGDVAGLLHQAERLADSLKKSRLKDLLHETFQAFNGSGPELARLIESSRLLVEEADRHGNDITGLITSSEPVLDTQIASGQNIKTAAEGLARLSAELRNADPELRRILNTAPDAARTAQTTFDGIRPSFPVLAANLANLGRIGVIYHKSIEQVLVIFPPLTAALLAMAQQNPIDEGAKADFKFNLGDPPPCLTGFLPPSMVRSPADETLRDLPTDLYCKVPFNDPSNVRGARNFPCQEHPGKRAPTVALCRDPRGYIPVGNNPWRGPPVPVGTPITDPRMILPDNKYPYIPPQADYDPGPPVVSLPPGVPPGPGPAESAPYPKQGPPVTIGPPPPPLPFQAPQDQQVPPYGRTPATPPPVDPQPTTQPDPGELSPSEPAPPSAAAPAAAGASITTYDPASGQYLDPDGHIGIFANHGDTTSTAENWVDLMLDHRSLA</sequence>
<organism evidence="4 5">
    <name type="scientific">Mycolicibacterium fluoranthenivorans</name>
    <dbReference type="NCBI Taxonomy" id="258505"/>
    <lineage>
        <taxon>Bacteria</taxon>
        <taxon>Bacillati</taxon>
        <taxon>Actinomycetota</taxon>
        <taxon>Actinomycetes</taxon>
        <taxon>Mycobacteriales</taxon>
        <taxon>Mycobacteriaceae</taxon>
        <taxon>Mycolicibacterium</taxon>
    </lineage>
</organism>
<dbReference type="InterPro" id="IPR052336">
    <property type="entry name" value="MlaD_Phospholipid_Transporter"/>
</dbReference>
<keyword evidence="2" id="KW-1133">Transmembrane helix</keyword>
<dbReference type="AlphaFoldDB" id="A0A7G8P6W5"/>
<dbReference type="Proteomes" id="UP000515498">
    <property type="component" value="Chromosome"/>
</dbReference>
<evidence type="ECO:0000259" key="3">
    <source>
        <dbReference type="Pfam" id="PF02470"/>
    </source>
</evidence>
<evidence type="ECO:0000313" key="4">
    <source>
        <dbReference type="EMBL" id="QNJ90081.1"/>
    </source>
</evidence>
<dbReference type="PANTHER" id="PTHR33371:SF16">
    <property type="entry name" value="MCE-FAMILY PROTEIN MCE3F"/>
    <property type="match status" value="1"/>
</dbReference>
<proteinExistence type="predicted"/>
<protein>
    <submittedName>
        <fullName evidence="4">MCE family protein</fullName>
    </submittedName>
</protein>
<feature type="compositionally biased region" description="Pro residues" evidence="1">
    <location>
        <begin position="491"/>
        <end position="503"/>
    </location>
</feature>
<feature type="compositionally biased region" description="Pro residues" evidence="1">
    <location>
        <begin position="459"/>
        <end position="475"/>
    </location>
</feature>
<feature type="region of interest" description="Disordered" evidence="1">
    <location>
        <begin position="420"/>
        <end position="527"/>
    </location>
</feature>
<feature type="transmembrane region" description="Helical" evidence="2">
    <location>
        <begin position="12"/>
        <end position="29"/>
    </location>
</feature>
<keyword evidence="2" id="KW-0812">Transmembrane</keyword>
<dbReference type="InterPro" id="IPR003399">
    <property type="entry name" value="Mce/MlaD"/>
</dbReference>
<feature type="compositionally biased region" description="Pro residues" evidence="1">
    <location>
        <begin position="434"/>
        <end position="450"/>
    </location>
</feature>
<evidence type="ECO:0000256" key="2">
    <source>
        <dbReference type="SAM" id="Phobius"/>
    </source>
</evidence>
<dbReference type="Pfam" id="PF02470">
    <property type="entry name" value="MlaD"/>
    <property type="match status" value="1"/>
</dbReference>
<dbReference type="InterPro" id="IPR005693">
    <property type="entry name" value="Mce"/>
</dbReference>
<evidence type="ECO:0000256" key="1">
    <source>
        <dbReference type="SAM" id="MobiDB-lite"/>
    </source>
</evidence>
<keyword evidence="2" id="KW-0472">Membrane</keyword>
<dbReference type="GO" id="GO:0005576">
    <property type="term" value="C:extracellular region"/>
    <property type="evidence" value="ECO:0007669"/>
    <property type="project" value="TreeGrafter"/>
</dbReference>